<dbReference type="EMBL" id="BSXT01003151">
    <property type="protein sequence ID" value="GMF52827.1"/>
    <property type="molecule type" value="Genomic_DNA"/>
</dbReference>
<sequence>MEPHEPPDATSRLVVLQSGSWIKSHMVEGGKDSASMEELLPQLAVDRWNEVVILRLACKKKVHPVEMPLLKMLASFMKKALLSNV</sequence>
<name>A0A9W6Y1L8_9STRA</name>
<gene>
    <name evidence="1" type="ORF">Pfra01_002170900</name>
</gene>
<evidence type="ECO:0000313" key="1">
    <source>
        <dbReference type="EMBL" id="GMF52827.1"/>
    </source>
</evidence>
<reference evidence="1" key="1">
    <citation type="submission" date="2023-04" db="EMBL/GenBank/DDBJ databases">
        <title>Phytophthora fragariaefolia NBRC 109709.</title>
        <authorList>
            <person name="Ichikawa N."/>
            <person name="Sato H."/>
            <person name="Tonouchi N."/>
        </authorList>
    </citation>
    <scope>NUCLEOTIDE SEQUENCE</scope>
    <source>
        <strain evidence="1">NBRC 109709</strain>
    </source>
</reference>
<comment type="caution">
    <text evidence="1">The sequence shown here is derived from an EMBL/GenBank/DDBJ whole genome shotgun (WGS) entry which is preliminary data.</text>
</comment>
<dbReference type="AlphaFoldDB" id="A0A9W6Y1L8"/>
<accession>A0A9W6Y1L8</accession>
<dbReference type="Proteomes" id="UP001165121">
    <property type="component" value="Unassembled WGS sequence"/>
</dbReference>
<protein>
    <submittedName>
        <fullName evidence="1">Unnamed protein product</fullName>
    </submittedName>
</protein>
<organism evidence="1 2">
    <name type="scientific">Phytophthora fragariaefolia</name>
    <dbReference type="NCBI Taxonomy" id="1490495"/>
    <lineage>
        <taxon>Eukaryota</taxon>
        <taxon>Sar</taxon>
        <taxon>Stramenopiles</taxon>
        <taxon>Oomycota</taxon>
        <taxon>Peronosporomycetes</taxon>
        <taxon>Peronosporales</taxon>
        <taxon>Peronosporaceae</taxon>
        <taxon>Phytophthora</taxon>
    </lineage>
</organism>
<keyword evidence="2" id="KW-1185">Reference proteome</keyword>
<evidence type="ECO:0000313" key="2">
    <source>
        <dbReference type="Proteomes" id="UP001165121"/>
    </source>
</evidence>
<proteinExistence type="predicted"/>